<dbReference type="GO" id="GO:0055052">
    <property type="term" value="C:ATP-binding cassette (ABC) transporter complex, substrate-binding subunit-containing"/>
    <property type="evidence" value="ECO:0007669"/>
    <property type="project" value="TreeGrafter"/>
</dbReference>
<protein>
    <submittedName>
        <fullName evidence="5">ABC transporter substrate-binding protein</fullName>
    </submittedName>
</protein>
<feature type="signal peptide" evidence="4">
    <location>
        <begin position="1"/>
        <end position="22"/>
    </location>
</feature>
<dbReference type="Gene3D" id="3.40.190.10">
    <property type="entry name" value="Periplasmic binding protein-like II"/>
    <property type="match status" value="2"/>
</dbReference>
<evidence type="ECO:0000256" key="2">
    <source>
        <dbReference type="ARBA" id="ARBA00022448"/>
    </source>
</evidence>
<dbReference type="GO" id="GO:0042956">
    <property type="term" value="P:maltodextrin transmembrane transport"/>
    <property type="evidence" value="ECO:0007669"/>
    <property type="project" value="TreeGrafter"/>
</dbReference>
<evidence type="ECO:0000256" key="1">
    <source>
        <dbReference type="ARBA" id="ARBA00008520"/>
    </source>
</evidence>
<dbReference type="AlphaFoldDB" id="A0A2H3KMM7"/>
<comment type="similarity">
    <text evidence="1">Belongs to the bacterial solute-binding protein 1 family.</text>
</comment>
<dbReference type="Pfam" id="PF13416">
    <property type="entry name" value="SBP_bac_8"/>
    <property type="match status" value="1"/>
</dbReference>
<keyword evidence="3 4" id="KW-0732">Signal</keyword>
<dbReference type="InterPro" id="IPR006059">
    <property type="entry name" value="SBP"/>
</dbReference>
<dbReference type="SUPFAM" id="SSF53850">
    <property type="entry name" value="Periplasmic binding protein-like II"/>
    <property type="match status" value="1"/>
</dbReference>
<evidence type="ECO:0000313" key="6">
    <source>
        <dbReference type="Proteomes" id="UP000220922"/>
    </source>
</evidence>
<evidence type="ECO:0000256" key="4">
    <source>
        <dbReference type="SAM" id="SignalP"/>
    </source>
</evidence>
<dbReference type="GO" id="GO:0015768">
    <property type="term" value="P:maltose transport"/>
    <property type="evidence" value="ECO:0007669"/>
    <property type="project" value="TreeGrafter"/>
</dbReference>
<sequence length="434" mass="46944">MLLQLRSLLLAWLMGVLLVACSTGSTSPPPTSPAVASNERTVLILWHAWPRAEAQVLAVLIERFNRTTPGVQIVLQTRPAATLRSDLALAVAEGGGPHVAIVPSHTLGFLIDEAALLPAEDLIPARTVAQLLPVAVGAARTATVDGPVLYGVPITFDTLALYYNRANFTGAPPSDLDPLLATARGLTVTSSNPPIWGLAYNLNLDRTLGYLYAFGGRVFDDEGAIVLGLDGREGTEAWLNWLLQLREDPRLLARLDGVRVDNAVMAQQAVMTIDWAHALPVYQTIWPGNLGVMPLPHLSGSNQQPQPLVQSDVLVFNARLGEQAERTAASALATYLLDEVAQRELLRAGRQPVLMSLDLEAEDTGLDPALRDAAIAFRTQAQVGLPMPNGRIANEVVWNILLDMHSSVLRRLLTPEQAVEQADGMLRNRLETRP</sequence>
<dbReference type="RefSeq" id="WP_245860826.1">
    <property type="nucleotide sequence ID" value="NZ_LYXE01000200.1"/>
</dbReference>
<reference evidence="5 6" key="1">
    <citation type="submission" date="2016-05" db="EMBL/GenBank/DDBJ databases">
        <authorList>
            <person name="Lavstsen T."/>
            <person name="Jespersen J.S."/>
        </authorList>
    </citation>
    <scope>NUCLEOTIDE SEQUENCE [LARGE SCALE GENOMIC DNA]</scope>
    <source>
        <strain evidence="5 6">B7-9</strain>
    </source>
</reference>
<keyword evidence="2" id="KW-0813">Transport</keyword>
<name>A0A2H3KMM7_9CHLR</name>
<evidence type="ECO:0000256" key="3">
    <source>
        <dbReference type="ARBA" id="ARBA00022729"/>
    </source>
</evidence>
<dbReference type="EMBL" id="LYXE01000200">
    <property type="protein sequence ID" value="PDV96396.1"/>
    <property type="molecule type" value="Genomic_DNA"/>
</dbReference>
<dbReference type="PANTHER" id="PTHR30061:SF50">
    <property type="entry name" value="MALTOSE_MALTODEXTRIN-BINDING PERIPLASMIC PROTEIN"/>
    <property type="match status" value="1"/>
</dbReference>
<evidence type="ECO:0000313" key="5">
    <source>
        <dbReference type="EMBL" id="PDV96396.1"/>
    </source>
</evidence>
<proteinExistence type="inferred from homology"/>
<comment type="caution">
    <text evidence="5">The sequence shown here is derived from an EMBL/GenBank/DDBJ whole genome shotgun (WGS) entry which is preliminary data.</text>
</comment>
<dbReference type="Proteomes" id="UP000220922">
    <property type="component" value="Unassembled WGS sequence"/>
</dbReference>
<keyword evidence="6" id="KW-1185">Reference proteome</keyword>
<dbReference type="PANTHER" id="PTHR30061">
    <property type="entry name" value="MALTOSE-BINDING PERIPLASMIC PROTEIN"/>
    <property type="match status" value="1"/>
</dbReference>
<organism evidence="5 6">
    <name type="scientific">Candidatus Chloroploca asiatica</name>
    <dbReference type="NCBI Taxonomy" id="1506545"/>
    <lineage>
        <taxon>Bacteria</taxon>
        <taxon>Bacillati</taxon>
        <taxon>Chloroflexota</taxon>
        <taxon>Chloroflexia</taxon>
        <taxon>Chloroflexales</taxon>
        <taxon>Chloroflexineae</taxon>
        <taxon>Oscillochloridaceae</taxon>
        <taxon>Candidatus Chloroploca</taxon>
    </lineage>
</organism>
<dbReference type="GO" id="GO:1901982">
    <property type="term" value="F:maltose binding"/>
    <property type="evidence" value="ECO:0007669"/>
    <property type="project" value="TreeGrafter"/>
</dbReference>
<dbReference type="PROSITE" id="PS51257">
    <property type="entry name" value="PROKAR_LIPOPROTEIN"/>
    <property type="match status" value="1"/>
</dbReference>
<feature type="chain" id="PRO_5013568115" evidence="4">
    <location>
        <begin position="23"/>
        <end position="434"/>
    </location>
</feature>
<gene>
    <name evidence="5" type="ORF">A9Q02_06780</name>
</gene>
<accession>A0A2H3KMM7</accession>